<dbReference type="InterPro" id="IPR014016">
    <property type="entry name" value="UvrD-like_ATP-bd"/>
</dbReference>
<dbReference type="PANTHER" id="PTHR11070">
    <property type="entry name" value="UVRD / RECB / PCRA DNA HELICASE FAMILY MEMBER"/>
    <property type="match status" value="1"/>
</dbReference>
<dbReference type="Gene3D" id="3.40.50.300">
    <property type="entry name" value="P-loop containing nucleotide triphosphate hydrolases"/>
    <property type="match status" value="2"/>
</dbReference>
<dbReference type="GO" id="GO:0043138">
    <property type="term" value="F:3'-5' DNA helicase activity"/>
    <property type="evidence" value="ECO:0007669"/>
    <property type="project" value="UniProtKB-EC"/>
</dbReference>
<evidence type="ECO:0000256" key="11">
    <source>
        <dbReference type="PROSITE-ProRule" id="PRU00560"/>
    </source>
</evidence>
<dbReference type="CDD" id="cd17932">
    <property type="entry name" value="DEXQc_UvrD"/>
    <property type="match status" value="1"/>
</dbReference>
<dbReference type="EC" id="5.6.2.4" evidence="9"/>
<evidence type="ECO:0000256" key="10">
    <source>
        <dbReference type="ARBA" id="ARBA00048988"/>
    </source>
</evidence>
<proteinExistence type="inferred from homology"/>
<evidence type="ECO:0000259" key="13">
    <source>
        <dbReference type="PROSITE" id="PS51217"/>
    </source>
</evidence>
<dbReference type="RefSeq" id="WP_187150497.1">
    <property type="nucleotide sequence ID" value="NZ_LWUJ01000012.1"/>
</dbReference>
<accession>A0A1A9QEK0</accession>
<organism evidence="14 15">
    <name type="scientific">Candidatus Mycoplasma haematobovis</name>
    <dbReference type="NCBI Taxonomy" id="432608"/>
    <lineage>
        <taxon>Bacteria</taxon>
        <taxon>Bacillati</taxon>
        <taxon>Mycoplasmatota</taxon>
        <taxon>Mollicutes</taxon>
        <taxon>Mycoplasmataceae</taxon>
        <taxon>Mycoplasma</taxon>
    </lineage>
</organism>
<dbReference type="Proteomes" id="UP000077623">
    <property type="component" value="Unassembled WGS sequence"/>
</dbReference>
<dbReference type="STRING" id="432608.A6V39_04315"/>
<feature type="domain" description="UvrD-like helicase C-terminal" evidence="13">
    <location>
        <begin position="293"/>
        <end position="546"/>
    </location>
</feature>
<dbReference type="InterPro" id="IPR000212">
    <property type="entry name" value="DNA_helicase_UvrD/REP"/>
</dbReference>
<evidence type="ECO:0000256" key="6">
    <source>
        <dbReference type="ARBA" id="ARBA00023125"/>
    </source>
</evidence>
<dbReference type="EMBL" id="LWUJ01000012">
    <property type="protein sequence ID" value="OAL10110.1"/>
    <property type="molecule type" value="Genomic_DNA"/>
</dbReference>
<evidence type="ECO:0000313" key="14">
    <source>
        <dbReference type="EMBL" id="OAL10110.1"/>
    </source>
</evidence>
<keyword evidence="15" id="KW-1185">Reference proteome</keyword>
<keyword evidence="5 11" id="KW-0067">ATP-binding</keyword>
<dbReference type="GO" id="GO:0000725">
    <property type="term" value="P:recombinational repair"/>
    <property type="evidence" value="ECO:0007669"/>
    <property type="project" value="TreeGrafter"/>
</dbReference>
<comment type="catalytic activity">
    <reaction evidence="10">
        <text>ATP + H2O = ADP + phosphate + H(+)</text>
        <dbReference type="Rhea" id="RHEA:13065"/>
        <dbReference type="ChEBI" id="CHEBI:15377"/>
        <dbReference type="ChEBI" id="CHEBI:15378"/>
        <dbReference type="ChEBI" id="CHEBI:30616"/>
        <dbReference type="ChEBI" id="CHEBI:43474"/>
        <dbReference type="ChEBI" id="CHEBI:456216"/>
        <dbReference type="EC" id="5.6.2.4"/>
    </reaction>
</comment>
<evidence type="ECO:0000256" key="7">
    <source>
        <dbReference type="ARBA" id="ARBA00023235"/>
    </source>
</evidence>
<dbReference type="Gene3D" id="1.10.10.160">
    <property type="match status" value="1"/>
</dbReference>
<gene>
    <name evidence="14" type="ORF">A6V39_04315</name>
</gene>
<feature type="binding site" evidence="11">
    <location>
        <begin position="25"/>
        <end position="32"/>
    </location>
    <ligand>
        <name>ATP</name>
        <dbReference type="ChEBI" id="CHEBI:30616"/>
    </ligand>
</feature>
<dbReference type="Pfam" id="PF00580">
    <property type="entry name" value="UvrD-helicase"/>
    <property type="match status" value="1"/>
</dbReference>
<keyword evidence="3 11" id="KW-0378">Hydrolase</keyword>
<evidence type="ECO:0000256" key="9">
    <source>
        <dbReference type="ARBA" id="ARBA00034808"/>
    </source>
</evidence>
<dbReference type="InterPro" id="IPR014017">
    <property type="entry name" value="DNA_helicase_UvrD-like_C"/>
</dbReference>
<dbReference type="Gene3D" id="1.10.486.10">
    <property type="entry name" value="PCRA, domain 4"/>
    <property type="match status" value="1"/>
</dbReference>
<feature type="domain" description="UvrD-like helicase ATP-binding" evidence="12">
    <location>
        <begin position="4"/>
        <end position="292"/>
    </location>
</feature>
<comment type="caution">
    <text evidence="14">The sequence shown here is derived from an EMBL/GenBank/DDBJ whole genome shotgun (WGS) entry which is preliminary data.</text>
</comment>
<evidence type="ECO:0000256" key="4">
    <source>
        <dbReference type="ARBA" id="ARBA00022806"/>
    </source>
</evidence>
<dbReference type="Pfam" id="PF13361">
    <property type="entry name" value="UvrD_C"/>
    <property type="match status" value="1"/>
</dbReference>
<dbReference type="SUPFAM" id="SSF52540">
    <property type="entry name" value="P-loop containing nucleoside triphosphate hydrolases"/>
    <property type="match status" value="1"/>
</dbReference>
<comment type="catalytic activity">
    <reaction evidence="8">
        <text>Couples ATP hydrolysis with the unwinding of duplex DNA by translocating in the 3'-5' direction.</text>
        <dbReference type="EC" id="5.6.2.4"/>
    </reaction>
</comment>
<evidence type="ECO:0000256" key="2">
    <source>
        <dbReference type="ARBA" id="ARBA00022741"/>
    </source>
</evidence>
<keyword evidence="7" id="KW-0413">Isomerase</keyword>
<dbReference type="PANTHER" id="PTHR11070:SF2">
    <property type="entry name" value="ATP-DEPENDENT DNA HELICASE SRS2"/>
    <property type="match status" value="1"/>
</dbReference>
<dbReference type="AlphaFoldDB" id="A0A1A9QEK0"/>
<evidence type="ECO:0000259" key="12">
    <source>
        <dbReference type="PROSITE" id="PS51198"/>
    </source>
</evidence>
<evidence type="ECO:0000256" key="5">
    <source>
        <dbReference type="ARBA" id="ARBA00022840"/>
    </source>
</evidence>
<evidence type="ECO:0000256" key="1">
    <source>
        <dbReference type="ARBA" id="ARBA00009922"/>
    </source>
</evidence>
<keyword evidence="2 11" id="KW-0547">Nucleotide-binding</keyword>
<dbReference type="InterPro" id="IPR027417">
    <property type="entry name" value="P-loop_NTPase"/>
</dbReference>
<evidence type="ECO:0000256" key="3">
    <source>
        <dbReference type="ARBA" id="ARBA00022801"/>
    </source>
</evidence>
<protein>
    <recommendedName>
        <fullName evidence="9">DNA 3'-5' helicase</fullName>
        <ecNumber evidence="9">5.6.2.4</ecNumber>
    </recommendedName>
</protein>
<dbReference type="GO" id="GO:0016887">
    <property type="term" value="F:ATP hydrolysis activity"/>
    <property type="evidence" value="ECO:0007669"/>
    <property type="project" value="RHEA"/>
</dbReference>
<sequence length="611" mass="71129">MNTEELNKQQKEAITAPLKPILVVAGAGTGKTTILVKRYEYLVKEYGISPNNILAIAFTKKAAQEMRKRIEQTINNLDLKNTYISTFHKFAKTLLESSGFSFAICFPKRTEYYIREIITEELKLSITNIKFATDIIRKIKWKIRTKDFTEADLVNIGKEITRFKESKVLDKFPYKEMKAVYNSYEKKLQKHNQLDFDDILLKANELLNNEQIREIWNQQFKAVLFDEFQDIDEIQFEIIKKLTEKEANIFCVGDPDQAIYGFRGALKNSFEEFKEHYKNAELFKLELNYRSTPQILETANTLINKNRGIFSKELNTNNPDGNKVSCYLAGEEDKYVVNTIIKLQTEEDIALKNCAVLYRNNSFGNQLTNLLLAKRIPFISRELYAFWRREEIKDMIAYLSVAFEKDAKKVDRALERVINKPNRGIGIKKQEILKNTAKVENISLREAITKSKDYAVKAFSELLNSLVNQELSIVEQVNNVLTKCGYWSYWSERDMEKYDRAKAILKNVLDEEKFDLDVIKKNIEEMTKYGVEKDQLYIGTIHGAKGLEFDYVFVIKLDEGKLPYKYSLEAEEERRLAYVAFTRAKKKLFLSSSGKVSPYIKELSNLLEFNP</sequence>
<dbReference type="PROSITE" id="PS51217">
    <property type="entry name" value="UVRD_HELICASE_CTER"/>
    <property type="match status" value="1"/>
</dbReference>
<dbReference type="InterPro" id="IPR013986">
    <property type="entry name" value="DExx_box_DNA_helicase_dom_sf"/>
</dbReference>
<keyword evidence="4 11" id="KW-0347">Helicase</keyword>
<comment type="similarity">
    <text evidence="1">Belongs to the helicase family. UvrD subfamily.</text>
</comment>
<evidence type="ECO:0000256" key="8">
    <source>
        <dbReference type="ARBA" id="ARBA00034617"/>
    </source>
</evidence>
<reference evidence="15" key="1">
    <citation type="submission" date="2016-04" db="EMBL/GenBank/DDBJ databases">
        <authorList>
            <person name="Quiroz-Castaneda R.E."/>
            <person name="Martinez-Ocampo F."/>
        </authorList>
    </citation>
    <scope>NUCLEOTIDE SEQUENCE [LARGE SCALE GENOMIC DNA]</scope>
    <source>
        <strain evidence="15">INIFAP01</strain>
    </source>
</reference>
<dbReference type="GO" id="GO:0003677">
    <property type="term" value="F:DNA binding"/>
    <property type="evidence" value="ECO:0007669"/>
    <property type="project" value="UniProtKB-KW"/>
</dbReference>
<dbReference type="PROSITE" id="PS51198">
    <property type="entry name" value="UVRD_HELICASE_ATP_BIND"/>
    <property type="match status" value="1"/>
</dbReference>
<dbReference type="GO" id="GO:0005524">
    <property type="term" value="F:ATP binding"/>
    <property type="evidence" value="ECO:0007669"/>
    <property type="project" value="UniProtKB-UniRule"/>
</dbReference>
<name>A0A1A9QEK0_9MOLU</name>
<keyword evidence="6" id="KW-0238">DNA-binding</keyword>
<evidence type="ECO:0000313" key="15">
    <source>
        <dbReference type="Proteomes" id="UP000077623"/>
    </source>
</evidence>